<feature type="transmembrane region" description="Helical" evidence="6">
    <location>
        <begin position="38"/>
        <end position="59"/>
    </location>
</feature>
<protein>
    <submittedName>
        <fullName evidence="7">UbiA prenyltransferase family protein</fullName>
    </submittedName>
</protein>
<gene>
    <name evidence="7" type="ORF">QQ020_02900</name>
</gene>
<keyword evidence="5 6" id="KW-0472">Membrane</keyword>
<dbReference type="Gene3D" id="1.10.357.140">
    <property type="entry name" value="UbiA prenyltransferase"/>
    <property type="match status" value="1"/>
</dbReference>
<dbReference type="EMBL" id="JAUJEB010000001">
    <property type="protein sequence ID" value="MDN5210973.1"/>
    <property type="molecule type" value="Genomic_DNA"/>
</dbReference>
<dbReference type="Proteomes" id="UP001172083">
    <property type="component" value="Unassembled WGS sequence"/>
</dbReference>
<dbReference type="CDD" id="cd13963">
    <property type="entry name" value="PT_UbiA_2"/>
    <property type="match status" value="1"/>
</dbReference>
<evidence type="ECO:0000256" key="2">
    <source>
        <dbReference type="ARBA" id="ARBA00022475"/>
    </source>
</evidence>
<sequence length="288" mass="32915">MKEIVKLIRVNQWVKNFFIFAPAFFSGQFYHWPAMANVLLGFFSFCFVASAIYVINDYADIEKDRLHPEKCKRPLASGAIKLPLAFAIGAILFVSGVAIAFTVSHWYLGILLFYFVMNIAYSFRLKQIAILDITLISVGFLLRVIAGGILAGVEVSKWLFLMTFLLSMILALAKRRDEFIVLQHRGSLRKSIRGYNLTFIDISMGFLATVTFVSYMMYTISEDVVQGFGSDYIYASSFFVLIGLLRYLQLSFVYRLSGSPTKILYRDKIIQLTVVAWIVFFAVVIYWK</sequence>
<accession>A0ABT8KZW0</accession>
<feature type="transmembrane region" description="Helical" evidence="6">
    <location>
        <begin position="80"/>
        <end position="100"/>
    </location>
</feature>
<comment type="subcellular location">
    <subcellularLocation>
        <location evidence="1">Membrane</location>
        <topology evidence="1">Multi-pass membrane protein</topology>
    </subcellularLocation>
</comment>
<evidence type="ECO:0000256" key="4">
    <source>
        <dbReference type="ARBA" id="ARBA00022989"/>
    </source>
</evidence>
<dbReference type="Pfam" id="PF01040">
    <property type="entry name" value="UbiA"/>
    <property type="match status" value="1"/>
</dbReference>
<feature type="transmembrane region" description="Helical" evidence="6">
    <location>
        <begin position="232"/>
        <end position="248"/>
    </location>
</feature>
<comment type="caution">
    <text evidence="7">The sequence shown here is derived from an EMBL/GenBank/DDBJ whole genome shotgun (WGS) entry which is preliminary data.</text>
</comment>
<evidence type="ECO:0000313" key="8">
    <source>
        <dbReference type="Proteomes" id="UP001172083"/>
    </source>
</evidence>
<feature type="transmembrane region" description="Helical" evidence="6">
    <location>
        <begin position="155"/>
        <end position="173"/>
    </location>
</feature>
<dbReference type="RefSeq" id="WP_346756309.1">
    <property type="nucleotide sequence ID" value="NZ_JAUJEB010000001.1"/>
</dbReference>
<keyword evidence="3 6" id="KW-0812">Transmembrane</keyword>
<feature type="transmembrane region" description="Helical" evidence="6">
    <location>
        <begin position="12"/>
        <end position="32"/>
    </location>
</feature>
<dbReference type="InterPro" id="IPR050475">
    <property type="entry name" value="Prenyltransferase_related"/>
</dbReference>
<evidence type="ECO:0000256" key="6">
    <source>
        <dbReference type="SAM" id="Phobius"/>
    </source>
</evidence>
<keyword evidence="4 6" id="KW-1133">Transmembrane helix</keyword>
<evidence type="ECO:0000313" key="7">
    <source>
        <dbReference type="EMBL" id="MDN5210973.1"/>
    </source>
</evidence>
<organism evidence="7 8">
    <name type="scientific">Agaribacillus aureus</name>
    <dbReference type="NCBI Taxonomy" id="3051825"/>
    <lineage>
        <taxon>Bacteria</taxon>
        <taxon>Pseudomonadati</taxon>
        <taxon>Bacteroidota</taxon>
        <taxon>Cytophagia</taxon>
        <taxon>Cytophagales</taxon>
        <taxon>Splendidivirgaceae</taxon>
        <taxon>Agaribacillus</taxon>
    </lineage>
</organism>
<dbReference type="InterPro" id="IPR044878">
    <property type="entry name" value="UbiA_sf"/>
</dbReference>
<keyword evidence="8" id="KW-1185">Reference proteome</keyword>
<evidence type="ECO:0000256" key="3">
    <source>
        <dbReference type="ARBA" id="ARBA00022692"/>
    </source>
</evidence>
<feature type="transmembrane region" description="Helical" evidence="6">
    <location>
        <begin position="130"/>
        <end position="149"/>
    </location>
</feature>
<name>A0ABT8KZW0_9BACT</name>
<feature type="transmembrane region" description="Helical" evidence="6">
    <location>
        <begin position="106"/>
        <end position="123"/>
    </location>
</feature>
<evidence type="ECO:0000256" key="1">
    <source>
        <dbReference type="ARBA" id="ARBA00004141"/>
    </source>
</evidence>
<dbReference type="PANTHER" id="PTHR42723">
    <property type="entry name" value="CHLOROPHYLL SYNTHASE"/>
    <property type="match status" value="1"/>
</dbReference>
<feature type="transmembrane region" description="Helical" evidence="6">
    <location>
        <begin position="194"/>
        <end position="220"/>
    </location>
</feature>
<keyword evidence="2" id="KW-1003">Cell membrane</keyword>
<dbReference type="InterPro" id="IPR000537">
    <property type="entry name" value="UbiA_prenyltransferase"/>
</dbReference>
<evidence type="ECO:0000256" key="5">
    <source>
        <dbReference type="ARBA" id="ARBA00023136"/>
    </source>
</evidence>
<reference evidence="7" key="1">
    <citation type="submission" date="2023-06" db="EMBL/GenBank/DDBJ databases">
        <title>Genomic of Agaribacillus aureum.</title>
        <authorList>
            <person name="Wang G."/>
        </authorList>
    </citation>
    <scope>NUCLEOTIDE SEQUENCE</scope>
    <source>
        <strain evidence="7">BMA12</strain>
    </source>
</reference>
<proteinExistence type="predicted"/>
<feature type="transmembrane region" description="Helical" evidence="6">
    <location>
        <begin position="269"/>
        <end position="287"/>
    </location>
</feature>
<dbReference type="PANTHER" id="PTHR42723:SF1">
    <property type="entry name" value="CHLOROPHYLL SYNTHASE, CHLOROPLASTIC"/>
    <property type="match status" value="1"/>
</dbReference>